<gene>
    <name evidence="3" type="ORF">IAB94_01515</name>
</gene>
<sequence length="66" mass="7424">MKFNENLKALRLSCGVGQKQLAQQLNISLKTISHWETGYSEPSVGQLIQLADYFDVTLDELVGRKV</sequence>
<dbReference type="PANTHER" id="PTHR46558:SF11">
    <property type="entry name" value="HTH-TYPE TRANSCRIPTIONAL REGULATOR XRE"/>
    <property type="match status" value="1"/>
</dbReference>
<evidence type="ECO:0000259" key="2">
    <source>
        <dbReference type="PROSITE" id="PS50943"/>
    </source>
</evidence>
<dbReference type="AlphaFoldDB" id="A0A9D1E5S1"/>
<organism evidence="3 4">
    <name type="scientific">Candidatus Coproplasma avicola</name>
    <dbReference type="NCBI Taxonomy" id="2840744"/>
    <lineage>
        <taxon>Bacteria</taxon>
        <taxon>Bacillati</taxon>
        <taxon>Bacillota</taxon>
        <taxon>Clostridia</taxon>
        <taxon>Eubacteriales</taxon>
        <taxon>Candidatus Coproplasma</taxon>
    </lineage>
</organism>
<evidence type="ECO:0000313" key="3">
    <source>
        <dbReference type="EMBL" id="HIR66706.1"/>
    </source>
</evidence>
<feature type="domain" description="HTH cro/C1-type" evidence="2">
    <location>
        <begin position="7"/>
        <end position="61"/>
    </location>
</feature>
<dbReference type="Pfam" id="PF01381">
    <property type="entry name" value="HTH_3"/>
    <property type="match status" value="1"/>
</dbReference>
<dbReference type="InterPro" id="IPR010982">
    <property type="entry name" value="Lambda_DNA-bd_dom_sf"/>
</dbReference>
<protein>
    <submittedName>
        <fullName evidence="3">Helix-turn-helix transcriptional regulator</fullName>
    </submittedName>
</protein>
<dbReference type="SUPFAM" id="SSF47413">
    <property type="entry name" value="lambda repressor-like DNA-binding domains"/>
    <property type="match status" value="1"/>
</dbReference>
<reference evidence="3" key="1">
    <citation type="submission" date="2020-10" db="EMBL/GenBank/DDBJ databases">
        <authorList>
            <person name="Gilroy R."/>
        </authorList>
    </citation>
    <scope>NUCLEOTIDE SEQUENCE</scope>
    <source>
        <strain evidence="3">ChiW16-3235</strain>
    </source>
</reference>
<evidence type="ECO:0000256" key="1">
    <source>
        <dbReference type="ARBA" id="ARBA00023125"/>
    </source>
</evidence>
<name>A0A9D1E5S1_9FIRM</name>
<dbReference type="GO" id="GO:0003677">
    <property type="term" value="F:DNA binding"/>
    <property type="evidence" value="ECO:0007669"/>
    <property type="project" value="UniProtKB-KW"/>
</dbReference>
<dbReference type="CDD" id="cd00093">
    <property type="entry name" value="HTH_XRE"/>
    <property type="match status" value="1"/>
</dbReference>
<keyword evidence="1" id="KW-0238">DNA-binding</keyword>
<comment type="caution">
    <text evidence="3">The sequence shown here is derived from an EMBL/GenBank/DDBJ whole genome shotgun (WGS) entry which is preliminary data.</text>
</comment>
<evidence type="ECO:0000313" key="4">
    <source>
        <dbReference type="Proteomes" id="UP000823913"/>
    </source>
</evidence>
<dbReference type="PROSITE" id="PS50943">
    <property type="entry name" value="HTH_CROC1"/>
    <property type="match status" value="1"/>
</dbReference>
<dbReference type="InterPro" id="IPR001387">
    <property type="entry name" value="Cro/C1-type_HTH"/>
</dbReference>
<dbReference type="PANTHER" id="PTHR46558">
    <property type="entry name" value="TRACRIPTIONAL REGULATORY PROTEIN-RELATED-RELATED"/>
    <property type="match status" value="1"/>
</dbReference>
<dbReference type="EMBL" id="DVHK01000037">
    <property type="protein sequence ID" value="HIR66706.1"/>
    <property type="molecule type" value="Genomic_DNA"/>
</dbReference>
<reference evidence="3" key="2">
    <citation type="journal article" date="2021" name="PeerJ">
        <title>Extensive microbial diversity within the chicken gut microbiome revealed by metagenomics and culture.</title>
        <authorList>
            <person name="Gilroy R."/>
            <person name="Ravi A."/>
            <person name="Getino M."/>
            <person name="Pursley I."/>
            <person name="Horton D.L."/>
            <person name="Alikhan N.F."/>
            <person name="Baker D."/>
            <person name="Gharbi K."/>
            <person name="Hall N."/>
            <person name="Watson M."/>
            <person name="Adriaenssens E.M."/>
            <person name="Foster-Nyarko E."/>
            <person name="Jarju S."/>
            <person name="Secka A."/>
            <person name="Antonio M."/>
            <person name="Oren A."/>
            <person name="Chaudhuri R.R."/>
            <person name="La Ragione R."/>
            <person name="Hildebrand F."/>
            <person name="Pallen M.J."/>
        </authorList>
    </citation>
    <scope>NUCLEOTIDE SEQUENCE</scope>
    <source>
        <strain evidence="3">ChiW16-3235</strain>
    </source>
</reference>
<dbReference type="SMART" id="SM00530">
    <property type="entry name" value="HTH_XRE"/>
    <property type="match status" value="1"/>
</dbReference>
<dbReference type="Gene3D" id="1.10.260.40">
    <property type="entry name" value="lambda repressor-like DNA-binding domains"/>
    <property type="match status" value="1"/>
</dbReference>
<accession>A0A9D1E5S1</accession>
<proteinExistence type="predicted"/>
<dbReference type="Proteomes" id="UP000823913">
    <property type="component" value="Unassembled WGS sequence"/>
</dbReference>